<organism evidence="3 4">
    <name type="scientific">Penicillium chermesinum</name>
    <dbReference type="NCBI Taxonomy" id="63820"/>
    <lineage>
        <taxon>Eukaryota</taxon>
        <taxon>Fungi</taxon>
        <taxon>Dikarya</taxon>
        <taxon>Ascomycota</taxon>
        <taxon>Pezizomycotina</taxon>
        <taxon>Eurotiomycetes</taxon>
        <taxon>Eurotiomycetidae</taxon>
        <taxon>Eurotiales</taxon>
        <taxon>Aspergillaceae</taxon>
        <taxon>Penicillium</taxon>
    </lineage>
</organism>
<evidence type="ECO:0000256" key="2">
    <source>
        <dbReference type="SAM" id="MobiDB-lite"/>
    </source>
</evidence>
<reference evidence="3" key="2">
    <citation type="journal article" date="2023" name="IMA Fungus">
        <title>Comparative genomic study of the Penicillium genus elucidates a diverse pangenome and 15 lateral gene transfer events.</title>
        <authorList>
            <person name="Petersen C."/>
            <person name="Sorensen T."/>
            <person name="Nielsen M.R."/>
            <person name="Sondergaard T.E."/>
            <person name="Sorensen J.L."/>
            <person name="Fitzpatrick D.A."/>
            <person name="Frisvad J.C."/>
            <person name="Nielsen K.L."/>
        </authorList>
    </citation>
    <scope>NUCLEOTIDE SEQUENCE</scope>
    <source>
        <strain evidence="3">IBT 19713</strain>
    </source>
</reference>
<reference evidence="3" key="1">
    <citation type="submission" date="2022-11" db="EMBL/GenBank/DDBJ databases">
        <authorList>
            <person name="Petersen C."/>
        </authorList>
    </citation>
    <scope>NUCLEOTIDE SEQUENCE</scope>
    <source>
        <strain evidence="3">IBT 19713</strain>
    </source>
</reference>
<feature type="compositionally biased region" description="Low complexity" evidence="2">
    <location>
        <begin position="98"/>
        <end position="109"/>
    </location>
</feature>
<dbReference type="CDD" id="cd00636">
    <property type="entry name" value="TroA-like"/>
    <property type="match status" value="1"/>
</dbReference>
<sequence>MSMETSEVLRIIAKLNTRADRAERVVAKYEQALAAERQTSAQIRHESEKLATLAEVLYETNCRMGNFLDLLIGKQEIKQPDGSPMSFDAMFNLVLKQSEQAEQNQQSQNGEKTDVQQTAGPADGKLDEA</sequence>
<dbReference type="EMBL" id="JAPQKS010000008">
    <property type="protein sequence ID" value="KAJ5216840.1"/>
    <property type="molecule type" value="Genomic_DNA"/>
</dbReference>
<evidence type="ECO:0000313" key="3">
    <source>
        <dbReference type="EMBL" id="KAJ5216840.1"/>
    </source>
</evidence>
<evidence type="ECO:0000256" key="1">
    <source>
        <dbReference type="SAM" id="Coils"/>
    </source>
</evidence>
<dbReference type="AlphaFoldDB" id="A0A9W9NBJ5"/>
<accession>A0A9W9NBJ5</accession>
<protein>
    <submittedName>
        <fullName evidence="3">Uncharacterized protein</fullName>
    </submittedName>
</protein>
<gene>
    <name evidence="3" type="ORF">N7468_009848</name>
</gene>
<dbReference type="RefSeq" id="XP_058325711.1">
    <property type="nucleotide sequence ID" value="XM_058479143.1"/>
</dbReference>
<feature type="coiled-coil region" evidence="1">
    <location>
        <begin position="12"/>
        <end position="39"/>
    </location>
</feature>
<evidence type="ECO:0000313" key="4">
    <source>
        <dbReference type="Proteomes" id="UP001150941"/>
    </source>
</evidence>
<dbReference type="Proteomes" id="UP001150941">
    <property type="component" value="Unassembled WGS sequence"/>
</dbReference>
<dbReference type="GeneID" id="83206447"/>
<proteinExistence type="predicted"/>
<name>A0A9W9NBJ5_9EURO</name>
<feature type="region of interest" description="Disordered" evidence="2">
    <location>
        <begin position="98"/>
        <end position="129"/>
    </location>
</feature>
<keyword evidence="1" id="KW-0175">Coiled coil</keyword>
<keyword evidence="4" id="KW-1185">Reference proteome</keyword>
<comment type="caution">
    <text evidence="3">The sequence shown here is derived from an EMBL/GenBank/DDBJ whole genome shotgun (WGS) entry which is preliminary data.</text>
</comment>
<dbReference type="OrthoDB" id="4283126at2759"/>